<name>A0A2M8LRT3_9ACTN</name>
<reference evidence="2 3" key="1">
    <citation type="submission" date="2017-11" db="EMBL/GenBank/DDBJ databases">
        <title>Streptomyces carmine sp. nov., a novel actinomycete isolated from Sophora alopecuroides in Xinjiang, China.</title>
        <authorList>
            <person name="Wang Y."/>
            <person name="Luo X."/>
            <person name="Wan C."/>
            <person name="Zhang L."/>
        </authorList>
    </citation>
    <scope>NUCLEOTIDE SEQUENCE [LARGE SCALE GENOMIC DNA]</scope>
    <source>
        <strain evidence="2 3">TRM SA0054</strain>
    </source>
</reference>
<protein>
    <submittedName>
        <fullName evidence="2">Uncharacterized protein</fullName>
    </submittedName>
</protein>
<feature type="compositionally biased region" description="Low complexity" evidence="1">
    <location>
        <begin position="1"/>
        <end position="14"/>
    </location>
</feature>
<evidence type="ECO:0000256" key="1">
    <source>
        <dbReference type="SAM" id="MobiDB-lite"/>
    </source>
</evidence>
<organism evidence="2 3">
    <name type="scientific">Streptomyces carminius</name>
    <dbReference type="NCBI Taxonomy" id="2665496"/>
    <lineage>
        <taxon>Bacteria</taxon>
        <taxon>Bacillati</taxon>
        <taxon>Actinomycetota</taxon>
        <taxon>Actinomycetes</taxon>
        <taxon>Kitasatosporales</taxon>
        <taxon>Streptomycetaceae</taxon>
        <taxon>Streptomyces</taxon>
    </lineage>
</organism>
<sequence length="192" mass="21519">MATAAATALVPTTAHADHGENPTIRQLLDKCNNGTDRCVFHPDGPPETFMGPTRRVGEEVYNCTDDPQRFSVGWSDTVGESNSVGVSLTTEAGFAEVFKVSLEVSYNHTWSSSHTKNQSTWVEVRPGEIGWVTRAAEMQRFSGRYEMNFPDRYYGHYYWYAPFTAEGPAPSGRDTIAQHTRPMTDQERSQRC</sequence>
<evidence type="ECO:0000313" key="2">
    <source>
        <dbReference type="EMBL" id="PJE94654.1"/>
    </source>
</evidence>
<comment type="caution">
    <text evidence="2">The sequence shown here is derived from an EMBL/GenBank/DDBJ whole genome shotgun (WGS) entry which is preliminary data.</text>
</comment>
<evidence type="ECO:0000313" key="3">
    <source>
        <dbReference type="Proteomes" id="UP000230407"/>
    </source>
</evidence>
<feature type="region of interest" description="Disordered" evidence="1">
    <location>
        <begin position="170"/>
        <end position="192"/>
    </location>
</feature>
<dbReference type="Gene3D" id="2.170.15.10">
    <property type="entry name" value="Proaerolysin, chain A, domain 3"/>
    <property type="match status" value="1"/>
</dbReference>
<feature type="compositionally biased region" description="Basic and acidic residues" evidence="1">
    <location>
        <begin position="182"/>
        <end position="192"/>
    </location>
</feature>
<dbReference type="EMBL" id="PGGW01000069">
    <property type="protein sequence ID" value="PJE94654.1"/>
    <property type="molecule type" value="Genomic_DNA"/>
</dbReference>
<dbReference type="SUPFAM" id="SSF56973">
    <property type="entry name" value="Aerolisin/ETX pore-forming domain"/>
    <property type="match status" value="1"/>
</dbReference>
<proteinExistence type="predicted"/>
<gene>
    <name evidence="2" type="ORF">CUT44_29040</name>
</gene>
<keyword evidence="3" id="KW-1185">Reference proteome</keyword>
<feature type="region of interest" description="Disordered" evidence="1">
    <location>
        <begin position="1"/>
        <end position="21"/>
    </location>
</feature>
<dbReference type="Proteomes" id="UP000230407">
    <property type="component" value="Unassembled WGS sequence"/>
</dbReference>
<accession>A0A2M8LRT3</accession>
<dbReference type="AlphaFoldDB" id="A0A2M8LRT3"/>